<comment type="caution">
    <text evidence="2">The sequence shown here is derived from an EMBL/GenBank/DDBJ whole genome shotgun (WGS) entry which is preliminary data.</text>
</comment>
<keyword evidence="3" id="KW-1185">Reference proteome</keyword>
<reference evidence="2 3" key="1">
    <citation type="journal article" date="2024" name="G3 (Bethesda)">
        <title>Genome assembly of Hibiscus sabdariffa L. provides insights into metabolisms of medicinal natural products.</title>
        <authorList>
            <person name="Kim T."/>
        </authorList>
    </citation>
    <scope>NUCLEOTIDE SEQUENCE [LARGE SCALE GENOMIC DNA]</scope>
    <source>
        <strain evidence="2">TK-2024</strain>
        <tissue evidence="2">Old leaves</tissue>
    </source>
</reference>
<proteinExistence type="predicted"/>
<organism evidence="2 3">
    <name type="scientific">Hibiscus sabdariffa</name>
    <name type="common">roselle</name>
    <dbReference type="NCBI Taxonomy" id="183260"/>
    <lineage>
        <taxon>Eukaryota</taxon>
        <taxon>Viridiplantae</taxon>
        <taxon>Streptophyta</taxon>
        <taxon>Embryophyta</taxon>
        <taxon>Tracheophyta</taxon>
        <taxon>Spermatophyta</taxon>
        <taxon>Magnoliopsida</taxon>
        <taxon>eudicotyledons</taxon>
        <taxon>Gunneridae</taxon>
        <taxon>Pentapetalae</taxon>
        <taxon>rosids</taxon>
        <taxon>malvids</taxon>
        <taxon>Malvales</taxon>
        <taxon>Malvaceae</taxon>
        <taxon>Malvoideae</taxon>
        <taxon>Hibiscus</taxon>
    </lineage>
</organism>
<dbReference type="EMBL" id="JBBPBN010000135">
    <property type="protein sequence ID" value="KAK8976324.1"/>
    <property type="molecule type" value="Genomic_DNA"/>
</dbReference>
<evidence type="ECO:0000256" key="1">
    <source>
        <dbReference type="SAM" id="SignalP"/>
    </source>
</evidence>
<dbReference type="Proteomes" id="UP001396334">
    <property type="component" value="Unassembled WGS sequence"/>
</dbReference>
<evidence type="ECO:0000313" key="2">
    <source>
        <dbReference type="EMBL" id="KAK8976324.1"/>
    </source>
</evidence>
<feature type="signal peptide" evidence="1">
    <location>
        <begin position="1"/>
        <end position="22"/>
    </location>
</feature>
<evidence type="ECO:0000313" key="3">
    <source>
        <dbReference type="Proteomes" id="UP001396334"/>
    </source>
</evidence>
<name>A0ABR2NJH6_9ROSI</name>
<accession>A0ABR2NJH6</accession>
<protein>
    <submittedName>
        <fullName evidence="2">Uncharacterized protein</fullName>
    </submittedName>
</protein>
<feature type="chain" id="PRO_5046184737" evidence="1">
    <location>
        <begin position="23"/>
        <end position="73"/>
    </location>
</feature>
<gene>
    <name evidence="2" type="ORF">V6N11_027598</name>
</gene>
<keyword evidence="1" id="KW-0732">Signal</keyword>
<sequence>MGLVRVLLLGAVDCELGKGVGASMEGYEMWGDCGSGCCSGMRNDVWRTMEVKDWARDDGSSDGSDGKRGARWR</sequence>